<dbReference type="Proteomes" id="UP000242310">
    <property type="component" value="Unassembled WGS sequence"/>
</dbReference>
<keyword evidence="12" id="KW-1185">Reference proteome</keyword>
<gene>
    <name evidence="11" type="ORF">B0H94_10712</name>
</gene>
<dbReference type="RefSeq" id="WP_106588660.1">
    <property type="nucleotide sequence ID" value="NZ_PYAV01000007.1"/>
</dbReference>
<dbReference type="GO" id="GO:0020037">
    <property type="term" value="F:heme binding"/>
    <property type="evidence" value="ECO:0007669"/>
    <property type="project" value="InterPro"/>
</dbReference>
<dbReference type="PROSITE" id="PS51007">
    <property type="entry name" value="CYTC"/>
    <property type="match status" value="1"/>
</dbReference>
<feature type="region of interest" description="Disordered" evidence="8">
    <location>
        <begin position="35"/>
        <end position="55"/>
    </location>
</feature>
<keyword evidence="9" id="KW-0812">Transmembrane</keyword>
<evidence type="ECO:0000256" key="6">
    <source>
        <dbReference type="PIRSR" id="PIRSR000025-1"/>
    </source>
</evidence>
<evidence type="ECO:0000256" key="7">
    <source>
        <dbReference type="PIRSR" id="PIRSR000025-2"/>
    </source>
</evidence>
<sequence length="120" mass="13051">MKRSPLIPFLMIAIFGILLMLSISFFGVTQQAEILEDDEENGEEEEEEFEDPIEHGEAVYEESCLQCHGDNLEGGSGPAIDGYDADDTLQAIEEGPGSMPAGTAEGEDAEAVAEYVENYE</sequence>
<keyword evidence="3 7" id="KW-0479">Metal-binding</keyword>
<dbReference type="GO" id="GO:0016020">
    <property type="term" value="C:membrane"/>
    <property type="evidence" value="ECO:0007669"/>
    <property type="project" value="InterPro"/>
</dbReference>
<evidence type="ECO:0000313" key="12">
    <source>
        <dbReference type="Proteomes" id="UP000242310"/>
    </source>
</evidence>
<dbReference type="InterPro" id="IPR051811">
    <property type="entry name" value="Cytochrome_c550/c551-like"/>
</dbReference>
<reference evidence="11 12" key="1">
    <citation type="submission" date="2018-03" db="EMBL/GenBank/DDBJ databases">
        <title>Genomic Encyclopedia of Type Strains, Phase III (KMG-III): the genomes of soil and plant-associated and newly described type strains.</title>
        <authorList>
            <person name="Whitman W."/>
        </authorList>
    </citation>
    <scope>NUCLEOTIDE SEQUENCE [LARGE SCALE GENOMIC DNA]</scope>
    <source>
        <strain evidence="11 12">CGMCC 1.07653</strain>
    </source>
</reference>
<keyword evidence="2 6" id="KW-0349">Heme</keyword>
<comment type="caution">
    <text evidence="11">The sequence shown here is derived from an EMBL/GenBank/DDBJ whole genome shotgun (WGS) entry which is preliminary data.</text>
</comment>
<organism evidence="11 12">
    <name type="scientific">Salsuginibacillus halophilus</name>
    <dbReference type="NCBI Taxonomy" id="517424"/>
    <lineage>
        <taxon>Bacteria</taxon>
        <taxon>Bacillati</taxon>
        <taxon>Bacillota</taxon>
        <taxon>Bacilli</taxon>
        <taxon>Bacillales</taxon>
        <taxon>Bacillaceae</taxon>
        <taxon>Salsuginibacillus</taxon>
    </lineage>
</organism>
<feature type="compositionally biased region" description="Acidic residues" evidence="8">
    <location>
        <begin position="35"/>
        <end position="51"/>
    </location>
</feature>
<dbReference type="InterPro" id="IPR036909">
    <property type="entry name" value="Cyt_c-like_dom_sf"/>
</dbReference>
<feature type="region of interest" description="Disordered" evidence="8">
    <location>
        <begin position="70"/>
        <end position="109"/>
    </location>
</feature>
<feature type="binding site" description="axial binding residue" evidence="7">
    <location>
        <position position="99"/>
    </location>
    <ligand>
        <name>heme c</name>
        <dbReference type="ChEBI" id="CHEBI:61717"/>
    </ligand>
    <ligandPart>
        <name>Fe</name>
        <dbReference type="ChEBI" id="CHEBI:18248"/>
    </ligandPart>
</feature>
<keyword evidence="9" id="KW-0472">Membrane</keyword>
<evidence type="ECO:0000256" key="3">
    <source>
        <dbReference type="ARBA" id="ARBA00022723"/>
    </source>
</evidence>
<feature type="transmembrane region" description="Helical" evidence="9">
    <location>
        <begin position="6"/>
        <end position="28"/>
    </location>
</feature>
<accession>A0A2P8HFK1</accession>
<dbReference type="Pfam" id="PF13442">
    <property type="entry name" value="Cytochrome_CBB3"/>
    <property type="match status" value="1"/>
</dbReference>
<feature type="binding site" description="axial binding residue" evidence="7">
    <location>
        <position position="68"/>
    </location>
    <ligand>
        <name>heme c</name>
        <dbReference type="ChEBI" id="CHEBI:61717"/>
    </ligand>
    <ligandPart>
        <name>Fe</name>
        <dbReference type="ChEBI" id="CHEBI:18248"/>
    </ligandPart>
</feature>
<dbReference type="Gene3D" id="1.10.760.10">
    <property type="entry name" value="Cytochrome c-like domain"/>
    <property type="match status" value="1"/>
</dbReference>
<evidence type="ECO:0000256" key="8">
    <source>
        <dbReference type="SAM" id="MobiDB-lite"/>
    </source>
</evidence>
<dbReference type="PIRSF" id="PIRSF000025">
    <property type="entry name" value="Cytc_Bsub_c550"/>
    <property type="match status" value="1"/>
</dbReference>
<dbReference type="SUPFAM" id="SSF46626">
    <property type="entry name" value="Cytochrome c"/>
    <property type="match status" value="1"/>
</dbReference>
<feature type="binding site" description="covalent" evidence="6">
    <location>
        <position position="64"/>
    </location>
    <ligand>
        <name>heme c</name>
        <dbReference type="ChEBI" id="CHEBI:61717"/>
    </ligand>
</feature>
<dbReference type="AlphaFoldDB" id="A0A2P8HFK1"/>
<dbReference type="InterPro" id="IPR009056">
    <property type="entry name" value="Cyt_c-like_dom"/>
</dbReference>
<dbReference type="GO" id="GO:0009055">
    <property type="term" value="F:electron transfer activity"/>
    <property type="evidence" value="ECO:0007669"/>
    <property type="project" value="InterPro"/>
</dbReference>
<comment type="PTM">
    <text evidence="6">Binds 1 heme c group covalently per subunit.</text>
</comment>
<proteinExistence type="predicted"/>
<dbReference type="EMBL" id="PYAV01000007">
    <property type="protein sequence ID" value="PSL45008.1"/>
    <property type="molecule type" value="Genomic_DNA"/>
</dbReference>
<keyword evidence="1" id="KW-0813">Transport</keyword>
<name>A0A2P8HFK1_9BACI</name>
<evidence type="ECO:0000256" key="9">
    <source>
        <dbReference type="SAM" id="Phobius"/>
    </source>
</evidence>
<keyword evidence="5 7" id="KW-0408">Iron</keyword>
<dbReference type="OrthoDB" id="7933886at2"/>
<evidence type="ECO:0000256" key="5">
    <source>
        <dbReference type="ARBA" id="ARBA00023004"/>
    </source>
</evidence>
<dbReference type="GO" id="GO:0005506">
    <property type="term" value="F:iron ion binding"/>
    <property type="evidence" value="ECO:0007669"/>
    <property type="project" value="InterPro"/>
</dbReference>
<dbReference type="InterPro" id="IPR012218">
    <property type="entry name" value="Cyt_c_BACSU-c550-type"/>
</dbReference>
<feature type="domain" description="Cytochrome c" evidence="10">
    <location>
        <begin position="51"/>
        <end position="120"/>
    </location>
</feature>
<feature type="binding site" description="covalent" evidence="6">
    <location>
        <position position="67"/>
    </location>
    <ligand>
        <name>heme c</name>
        <dbReference type="ChEBI" id="CHEBI:61717"/>
    </ligand>
</feature>
<keyword evidence="9" id="KW-1133">Transmembrane helix</keyword>
<evidence type="ECO:0000313" key="11">
    <source>
        <dbReference type="EMBL" id="PSL45008.1"/>
    </source>
</evidence>
<keyword evidence="4" id="KW-0249">Electron transport</keyword>
<dbReference type="PANTHER" id="PTHR37823:SF4">
    <property type="entry name" value="MENAQUINOL-CYTOCHROME C REDUCTASE CYTOCHROME B_C SUBUNIT"/>
    <property type="match status" value="1"/>
</dbReference>
<evidence type="ECO:0000256" key="4">
    <source>
        <dbReference type="ARBA" id="ARBA00022982"/>
    </source>
</evidence>
<evidence type="ECO:0000256" key="2">
    <source>
        <dbReference type="ARBA" id="ARBA00022617"/>
    </source>
</evidence>
<dbReference type="PANTHER" id="PTHR37823">
    <property type="entry name" value="CYTOCHROME C-553-LIKE"/>
    <property type="match status" value="1"/>
</dbReference>
<evidence type="ECO:0000256" key="1">
    <source>
        <dbReference type="ARBA" id="ARBA00022448"/>
    </source>
</evidence>
<protein>
    <submittedName>
        <fullName evidence="11">Cytochrome c550</fullName>
    </submittedName>
</protein>
<evidence type="ECO:0000259" key="10">
    <source>
        <dbReference type="PROSITE" id="PS51007"/>
    </source>
</evidence>